<accession>L8JGQ0</accession>
<dbReference type="EMBL" id="AMZO01000002">
    <property type="protein sequence ID" value="ELR67428.1"/>
    <property type="molecule type" value="Genomic_DNA"/>
</dbReference>
<dbReference type="AlphaFoldDB" id="L8JGQ0"/>
<dbReference type="PATRIC" id="fig|1056511.3.peg.430"/>
<organism evidence="1 2">
    <name type="scientific">Photobacterium marinum</name>
    <dbReference type="NCBI Taxonomy" id="1056511"/>
    <lineage>
        <taxon>Bacteria</taxon>
        <taxon>Pseudomonadati</taxon>
        <taxon>Pseudomonadota</taxon>
        <taxon>Gammaproteobacteria</taxon>
        <taxon>Vibrionales</taxon>
        <taxon>Vibrionaceae</taxon>
        <taxon>Photobacterium</taxon>
    </lineage>
</organism>
<name>L8JGQ0_9GAMM</name>
<proteinExistence type="predicted"/>
<dbReference type="Proteomes" id="UP000011134">
    <property type="component" value="Unassembled WGS sequence"/>
</dbReference>
<comment type="caution">
    <text evidence="1">The sequence shown here is derived from an EMBL/GenBank/DDBJ whole genome shotgun (WGS) entry which is preliminary data.</text>
</comment>
<sequence>MHGKKARLRTANPANYHFMATFGTIFQQIPVNGVFDLLPSYLKCRYPDLA</sequence>
<evidence type="ECO:0000313" key="1">
    <source>
        <dbReference type="EMBL" id="ELR67428.1"/>
    </source>
</evidence>
<reference evidence="1 2" key="1">
    <citation type="submission" date="2012-12" db="EMBL/GenBank/DDBJ databases">
        <title>Genome Assembly of Photobacterium sp. AK15.</title>
        <authorList>
            <person name="Khatri I."/>
            <person name="Vaidya B."/>
            <person name="Srinivas T.N.R."/>
            <person name="Subramanian S."/>
            <person name="Pinnaka A."/>
        </authorList>
    </citation>
    <scope>NUCLEOTIDE SEQUENCE [LARGE SCALE GENOMIC DNA]</scope>
    <source>
        <strain evidence="1 2">AK15</strain>
    </source>
</reference>
<keyword evidence="2" id="KW-1185">Reference proteome</keyword>
<gene>
    <name evidence="1" type="ORF">C942_01357</name>
</gene>
<evidence type="ECO:0000313" key="2">
    <source>
        <dbReference type="Proteomes" id="UP000011134"/>
    </source>
</evidence>
<protein>
    <submittedName>
        <fullName evidence="1">Uncharacterized protein</fullName>
    </submittedName>
</protein>